<dbReference type="Proteomes" id="UP000712281">
    <property type="component" value="Unassembled WGS sequence"/>
</dbReference>
<proteinExistence type="predicted"/>
<dbReference type="AlphaFoldDB" id="A0A8S9IE04"/>
<evidence type="ECO:0000313" key="1">
    <source>
        <dbReference type="EMBL" id="KAF2567412.1"/>
    </source>
</evidence>
<evidence type="ECO:0000313" key="2">
    <source>
        <dbReference type="Proteomes" id="UP000712281"/>
    </source>
</evidence>
<name>A0A8S9IE04_BRACR</name>
<dbReference type="EMBL" id="QGKW02001911">
    <property type="protein sequence ID" value="KAF2567412.1"/>
    <property type="molecule type" value="Genomic_DNA"/>
</dbReference>
<organism evidence="1 2">
    <name type="scientific">Brassica cretica</name>
    <name type="common">Mustard</name>
    <dbReference type="NCBI Taxonomy" id="69181"/>
    <lineage>
        <taxon>Eukaryota</taxon>
        <taxon>Viridiplantae</taxon>
        <taxon>Streptophyta</taxon>
        <taxon>Embryophyta</taxon>
        <taxon>Tracheophyta</taxon>
        <taxon>Spermatophyta</taxon>
        <taxon>Magnoliopsida</taxon>
        <taxon>eudicotyledons</taxon>
        <taxon>Gunneridae</taxon>
        <taxon>Pentapetalae</taxon>
        <taxon>rosids</taxon>
        <taxon>malvids</taxon>
        <taxon>Brassicales</taxon>
        <taxon>Brassicaceae</taxon>
        <taxon>Brassiceae</taxon>
        <taxon>Brassica</taxon>
    </lineage>
</organism>
<sequence length="97" mass="11156">MEIMAARKITYVVSMVLIPEAYNARITFFSHSWKPISSFKIGDDKVDIYSCRCVWFVVRDGNGYLKIRIHVGWEYIPHVLGSVMNKQCGVKVVNVMV</sequence>
<gene>
    <name evidence="1" type="ORF">F2Q68_00027152</name>
</gene>
<accession>A0A8S9IE04</accession>
<reference evidence="1" key="1">
    <citation type="submission" date="2019-12" db="EMBL/GenBank/DDBJ databases">
        <title>Genome sequencing and annotation of Brassica cretica.</title>
        <authorList>
            <person name="Studholme D.J."/>
            <person name="Sarris P.F."/>
        </authorList>
    </citation>
    <scope>NUCLEOTIDE SEQUENCE</scope>
    <source>
        <strain evidence="1">PFS-001/15</strain>
        <tissue evidence="1">Leaf</tissue>
    </source>
</reference>
<comment type="caution">
    <text evidence="1">The sequence shown here is derived from an EMBL/GenBank/DDBJ whole genome shotgun (WGS) entry which is preliminary data.</text>
</comment>
<protein>
    <submittedName>
        <fullName evidence="1">Uncharacterized protein</fullName>
    </submittedName>
</protein>